<reference evidence="1 2" key="1">
    <citation type="submission" date="2016-11" db="EMBL/GenBank/DDBJ databases">
        <title>Paenibacillus species isolates.</title>
        <authorList>
            <person name="Beno S.M."/>
        </authorList>
    </citation>
    <scope>NUCLEOTIDE SEQUENCE [LARGE SCALE GENOMIC DNA]</scope>
    <source>
        <strain evidence="1 2">FSL F4-0100</strain>
    </source>
</reference>
<comment type="caution">
    <text evidence="1">The sequence shown here is derived from an EMBL/GenBank/DDBJ whole genome shotgun (WGS) entry which is preliminary data.</text>
</comment>
<dbReference type="AlphaFoldDB" id="A0A1R1B291"/>
<dbReference type="Gene3D" id="3.30.470.20">
    <property type="entry name" value="ATP-grasp fold, B domain"/>
    <property type="match status" value="1"/>
</dbReference>
<dbReference type="Proteomes" id="UP000187074">
    <property type="component" value="Unassembled WGS sequence"/>
</dbReference>
<protein>
    <recommendedName>
        <fullName evidence="3">YheC/YheD family protein</fullName>
    </recommendedName>
</protein>
<evidence type="ECO:0008006" key="3">
    <source>
        <dbReference type="Google" id="ProtNLM"/>
    </source>
</evidence>
<accession>A0A1R1B291</accession>
<proteinExistence type="predicted"/>
<dbReference type="InterPro" id="IPR026838">
    <property type="entry name" value="YheC/D"/>
</dbReference>
<evidence type="ECO:0000313" key="2">
    <source>
        <dbReference type="Proteomes" id="UP000187074"/>
    </source>
</evidence>
<dbReference type="OrthoDB" id="7869153at2"/>
<dbReference type="EMBL" id="MRTF01000004">
    <property type="protein sequence ID" value="OME92900.1"/>
    <property type="molecule type" value="Genomic_DNA"/>
</dbReference>
<gene>
    <name evidence="1" type="ORF">BK123_13580</name>
</gene>
<name>A0A1R1B291_PAELA</name>
<evidence type="ECO:0000313" key="1">
    <source>
        <dbReference type="EMBL" id="OME92900.1"/>
    </source>
</evidence>
<dbReference type="SUPFAM" id="SSF56059">
    <property type="entry name" value="Glutathione synthetase ATP-binding domain-like"/>
    <property type="match status" value="1"/>
</dbReference>
<dbReference type="STRING" id="1401.BK123_13580"/>
<organism evidence="1 2">
    <name type="scientific">Paenibacillus lautus</name>
    <name type="common">Bacillus lautus</name>
    <dbReference type="NCBI Taxonomy" id="1401"/>
    <lineage>
        <taxon>Bacteria</taxon>
        <taxon>Bacillati</taxon>
        <taxon>Bacillota</taxon>
        <taxon>Bacilli</taxon>
        <taxon>Bacillales</taxon>
        <taxon>Paenibacillaceae</taxon>
        <taxon>Paenibacillus</taxon>
    </lineage>
</organism>
<dbReference type="RefSeq" id="WP_076322926.1">
    <property type="nucleotide sequence ID" value="NZ_MRTF01000004.1"/>
</dbReference>
<dbReference type="Pfam" id="PF14398">
    <property type="entry name" value="ATPgrasp_YheCD"/>
    <property type="match status" value="1"/>
</dbReference>
<sequence length="261" mass="29843">MKTSRFTVKSKWTKTKLLQSQQELAKLVPPTQLFSRRHLFDMLERYGMVYVKPDAGSQGKGVMRVEKKGSAYQYQNGIRTLTCRSYRELCRSLSKQIDSKRYLIQRGIHLLTYDHRPFDLRVMIQRNPEGEWEATGTVGRVAHPRKAVTNGSQGGTIYSADRLIRASADDAKTNELLQEIDRIALAVAAHMSHTYPALNELGLDLAVDRDLTLWILEVNTLPDPCPFTKLKEKDTIERIVSYGKAYGRYYPLNCKKSKQGM</sequence>